<comment type="caution">
    <text evidence="1">The sequence shown here is derived from an EMBL/GenBank/DDBJ whole genome shotgun (WGS) entry which is preliminary data.</text>
</comment>
<organism evidence="1 2">
    <name type="scientific">Aliikangiella marina</name>
    <dbReference type="NCBI Taxonomy" id="1712262"/>
    <lineage>
        <taxon>Bacteria</taxon>
        <taxon>Pseudomonadati</taxon>
        <taxon>Pseudomonadota</taxon>
        <taxon>Gammaproteobacteria</taxon>
        <taxon>Oceanospirillales</taxon>
        <taxon>Pleioneaceae</taxon>
        <taxon>Aliikangiella</taxon>
    </lineage>
</organism>
<dbReference type="RefSeq" id="WP_142942319.1">
    <property type="nucleotide sequence ID" value="NZ_VIKR01000003.1"/>
</dbReference>
<name>A0A545T8S4_9GAMM</name>
<protein>
    <submittedName>
        <fullName evidence="1">Uncharacterized protein</fullName>
    </submittedName>
</protein>
<dbReference type="AlphaFoldDB" id="A0A545T8S4"/>
<keyword evidence="2" id="KW-1185">Reference proteome</keyword>
<dbReference type="Pfam" id="PF22098">
    <property type="entry name" value="DUF6942"/>
    <property type="match status" value="1"/>
</dbReference>
<evidence type="ECO:0000313" key="1">
    <source>
        <dbReference type="EMBL" id="TQV73611.1"/>
    </source>
</evidence>
<sequence length="161" mass="18884">MVGFGSPSAKLKVYFQNRPPLEAYQQLEIVKPLGFGEIKFITEQTGNHWRKIFNCYAKFLFALDPSIAKSWQDYRDQTLLQKQSNEQLLFSSRDLTIQNSLHIVAGRTYFRSLKLDSSCQWLDEHFAIDVNRRLIVSPYFDYRQLSNSRILQLVSLVKELE</sequence>
<dbReference type="EMBL" id="VIKR01000003">
    <property type="protein sequence ID" value="TQV73611.1"/>
    <property type="molecule type" value="Genomic_DNA"/>
</dbReference>
<gene>
    <name evidence="1" type="ORF">FLL45_12110</name>
</gene>
<dbReference type="Proteomes" id="UP000317839">
    <property type="component" value="Unassembled WGS sequence"/>
</dbReference>
<reference evidence="1 2" key="1">
    <citation type="submission" date="2019-06" db="EMBL/GenBank/DDBJ databases">
        <title>Draft genome of Aliikangiella marina GYP-15.</title>
        <authorList>
            <person name="Wang G."/>
        </authorList>
    </citation>
    <scope>NUCLEOTIDE SEQUENCE [LARGE SCALE GENOMIC DNA]</scope>
    <source>
        <strain evidence="1 2">GYP-15</strain>
    </source>
</reference>
<accession>A0A545T8S4</accession>
<dbReference type="OrthoDB" id="6077837at2"/>
<proteinExistence type="predicted"/>
<dbReference type="InterPro" id="IPR054222">
    <property type="entry name" value="DUF6942"/>
</dbReference>
<evidence type="ECO:0000313" key="2">
    <source>
        <dbReference type="Proteomes" id="UP000317839"/>
    </source>
</evidence>